<name>A0AAD5D1N1_AMBAR</name>
<dbReference type="InterPro" id="IPR050148">
    <property type="entry name" value="Terpene_synthase-like"/>
</dbReference>
<dbReference type="PANTHER" id="PTHR31739">
    <property type="entry name" value="ENT-COPALYL DIPHOSPHATE SYNTHASE, CHLOROPLASTIC"/>
    <property type="match status" value="1"/>
</dbReference>
<dbReference type="PANTHER" id="PTHR31739:SF25">
    <property type="entry name" value="(E,E)-GERANYLLINALOOL SYNTHASE"/>
    <property type="match status" value="1"/>
</dbReference>
<feature type="non-terminal residue" evidence="2">
    <location>
        <position position="240"/>
    </location>
</feature>
<organism evidence="2 3">
    <name type="scientific">Ambrosia artemisiifolia</name>
    <name type="common">Common ragweed</name>
    <dbReference type="NCBI Taxonomy" id="4212"/>
    <lineage>
        <taxon>Eukaryota</taxon>
        <taxon>Viridiplantae</taxon>
        <taxon>Streptophyta</taxon>
        <taxon>Embryophyta</taxon>
        <taxon>Tracheophyta</taxon>
        <taxon>Spermatophyta</taxon>
        <taxon>Magnoliopsida</taxon>
        <taxon>eudicotyledons</taxon>
        <taxon>Gunneridae</taxon>
        <taxon>Pentapetalae</taxon>
        <taxon>asterids</taxon>
        <taxon>campanulids</taxon>
        <taxon>Asterales</taxon>
        <taxon>Asteraceae</taxon>
        <taxon>Asteroideae</taxon>
        <taxon>Heliantheae alliance</taxon>
        <taxon>Heliantheae</taxon>
        <taxon>Ambrosia</taxon>
    </lineage>
</organism>
<dbReference type="InterPro" id="IPR008930">
    <property type="entry name" value="Terpenoid_cyclase/PrenylTrfase"/>
</dbReference>
<sequence length="240" mass="27278">EEMFSQIKSDNLQSFVSPSAYDTAWLAMIPHPTKHDTPLFKGCLEWLVNNQHDEGYWGESVGDLPTIDALPATIACMVVLHKWGLGAKNIEKGFKFLKANMVEMLHDQRHHLPRWFDIVFPATIELAESSGLQLMFFDNEMSLIAEISNRRNQILCMEEMVDKWQSLPLLAYLETFQSGKYYVDEETIRKHLSEDGSLFQSPSATAQAYISTGNQKCLKYLMSLVEKCPNGGCMGIIYAQ</sequence>
<dbReference type="GO" id="GO:0010333">
    <property type="term" value="F:terpene synthase activity"/>
    <property type="evidence" value="ECO:0007669"/>
    <property type="project" value="InterPro"/>
</dbReference>
<comment type="caution">
    <text evidence="2">The sequence shown here is derived from an EMBL/GenBank/DDBJ whole genome shotgun (WGS) entry which is preliminary data.</text>
</comment>
<reference evidence="2" key="1">
    <citation type="submission" date="2022-06" db="EMBL/GenBank/DDBJ databases">
        <title>Uncovering the hologenomic basis of an extraordinary plant invasion.</title>
        <authorList>
            <person name="Bieker V.C."/>
            <person name="Martin M.D."/>
            <person name="Gilbert T."/>
            <person name="Hodgins K."/>
            <person name="Battlay P."/>
            <person name="Petersen B."/>
            <person name="Wilson J."/>
        </authorList>
    </citation>
    <scope>NUCLEOTIDE SEQUENCE</scope>
    <source>
        <strain evidence="2">AA19_3_7</strain>
        <tissue evidence="2">Leaf</tissue>
    </source>
</reference>
<evidence type="ECO:0000256" key="1">
    <source>
        <dbReference type="ARBA" id="ARBA00022842"/>
    </source>
</evidence>
<accession>A0AAD5D1N1</accession>
<dbReference type="GO" id="GO:0016102">
    <property type="term" value="P:diterpenoid biosynthetic process"/>
    <property type="evidence" value="ECO:0007669"/>
    <property type="project" value="TreeGrafter"/>
</dbReference>
<gene>
    <name evidence="2" type="ORF">M8C21_004544</name>
</gene>
<dbReference type="GO" id="GO:0000287">
    <property type="term" value="F:magnesium ion binding"/>
    <property type="evidence" value="ECO:0007669"/>
    <property type="project" value="TreeGrafter"/>
</dbReference>
<keyword evidence="1" id="KW-0460">Magnesium</keyword>
<dbReference type="Proteomes" id="UP001206925">
    <property type="component" value="Unassembled WGS sequence"/>
</dbReference>
<protein>
    <submittedName>
        <fullName evidence="2">Uncharacterized protein</fullName>
    </submittedName>
</protein>
<dbReference type="Gene3D" id="1.50.10.160">
    <property type="match status" value="1"/>
</dbReference>
<evidence type="ECO:0000313" key="2">
    <source>
        <dbReference type="EMBL" id="KAI7751114.1"/>
    </source>
</evidence>
<dbReference type="AlphaFoldDB" id="A0AAD5D1N1"/>
<proteinExistence type="predicted"/>
<keyword evidence="3" id="KW-1185">Reference proteome</keyword>
<feature type="non-terminal residue" evidence="2">
    <location>
        <position position="1"/>
    </location>
</feature>
<dbReference type="SUPFAM" id="SSF48239">
    <property type="entry name" value="Terpenoid cyclases/Protein prenyltransferases"/>
    <property type="match status" value="1"/>
</dbReference>
<evidence type="ECO:0000313" key="3">
    <source>
        <dbReference type="Proteomes" id="UP001206925"/>
    </source>
</evidence>
<dbReference type="EMBL" id="JAMZMK010005981">
    <property type="protein sequence ID" value="KAI7751114.1"/>
    <property type="molecule type" value="Genomic_DNA"/>
</dbReference>